<reference evidence="2 3" key="1">
    <citation type="submission" date="2013-03" db="EMBL/GenBank/DDBJ databases">
        <title>The Genome Sequence of Exophiala aquamarina CBS 119918.</title>
        <authorList>
            <consortium name="The Broad Institute Genomics Platform"/>
            <person name="Cuomo C."/>
            <person name="de Hoog S."/>
            <person name="Gorbushina A."/>
            <person name="Walker B."/>
            <person name="Young S.K."/>
            <person name="Zeng Q."/>
            <person name="Gargeya S."/>
            <person name="Fitzgerald M."/>
            <person name="Haas B."/>
            <person name="Abouelleil A."/>
            <person name="Allen A.W."/>
            <person name="Alvarado L."/>
            <person name="Arachchi H.M."/>
            <person name="Berlin A.M."/>
            <person name="Chapman S.B."/>
            <person name="Gainer-Dewar J."/>
            <person name="Goldberg J."/>
            <person name="Griggs A."/>
            <person name="Gujja S."/>
            <person name="Hansen M."/>
            <person name="Howarth C."/>
            <person name="Imamovic A."/>
            <person name="Ireland A."/>
            <person name="Larimer J."/>
            <person name="McCowan C."/>
            <person name="Murphy C."/>
            <person name="Pearson M."/>
            <person name="Poon T.W."/>
            <person name="Priest M."/>
            <person name="Roberts A."/>
            <person name="Saif S."/>
            <person name="Shea T."/>
            <person name="Sisk P."/>
            <person name="Sykes S."/>
            <person name="Wortman J."/>
            <person name="Nusbaum C."/>
            <person name="Birren B."/>
        </authorList>
    </citation>
    <scope>NUCLEOTIDE SEQUENCE [LARGE SCALE GENOMIC DNA]</scope>
    <source>
        <strain evidence="2 3">CBS 119918</strain>
    </source>
</reference>
<dbReference type="RefSeq" id="XP_013261331.1">
    <property type="nucleotide sequence ID" value="XM_013405877.1"/>
</dbReference>
<keyword evidence="3" id="KW-1185">Reference proteome</keyword>
<dbReference type="OrthoDB" id="5424793at2759"/>
<dbReference type="Proteomes" id="UP000027920">
    <property type="component" value="Unassembled WGS sequence"/>
</dbReference>
<dbReference type="Pfam" id="PF01965">
    <property type="entry name" value="DJ-1_PfpI"/>
    <property type="match status" value="1"/>
</dbReference>
<dbReference type="HOGENOM" id="CLU_146852_0_0_1"/>
<dbReference type="PANTHER" id="PTHR43130">
    <property type="entry name" value="ARAC-FAMILY TRANSCRIPTIONAL REGULATOR"/>
    <property type="match status" value="1"/>
</dbReference>
<dbReference type="GeneID" id="25281584"/>
<accession>A0A072PFX4</accession>
<organism evidence="2 3">
    <name type="scientific">Exophiala aquamarina CBS 119918</name>
    <dbReference type="NCBI Taxonomy" id="1182545"/>
    <lineage>
        <taxon>Eukaryota</taxon>
        <taxon>Fungi</taxon>
        <taxon>Dikarya</taxon>
        <taxon>Ascomycota</taxon>
        <taxon>Pezizomycotina</taxon>
        <taxon>Eurotiomycetes</taxon>
        <taxon>Chaetothyriomycetidae</taxon>
        <taxon>Chaetothyriales</taxon>
        <taxon>Herpotrichiellaceae</taxon>
        <taxon>Exophiala</taxon>
    </lineage>
</organism>
<dbReference type="InterPro" id="IPR029062">
    <property type="entry name" value="Class_I_gatase-like"/>
</dbReference>
<gene>
    <name evidence="2" type="ORF">A1O9_06667</name>
</gene>
<comment type="caution">
    <text evidence="2">The sequence shown here is derived from an EMBL/GenBank/DDBJ whole genome shotgun (WGS) entry which is preliminary data.</text>
</comment>
<proteinExistence type="predicted"/>
<dbReference type="SUPFAM" id="SSF52317">
    <property type="entry name" value="Class I glutamine amidotransferase-like"/>
    <property type="match status" value="1"/>
</dbReference>
<dbReference type="STRING" id="1182545.A0A072PFX4"/>
<evidence type="ECO:0000313" key="3">
    <source>
        <dbReference type="Proteomes" id="UP000027920"/>
    </source>
</evidence>
<feature type="domain" description="DJ-1/PfpI" evidence="1">
    <location>
        <begin position="9"/>
        <end position="85"/>
    </location>
</feature>
<dbReference type="AlphaFoldDB" id="A0A072PFX4"/>
<evidence type="ECO:0000259" key="1">
    <source>
        <dbReference type="Pfam" id="PF01965"/>
    </source>
</evidence>
<name>A0A072PFX4_9EURO</name>
<evidence type="ECO:0000313" key="2">
    <source>
        <dbReference type="EMBL" id="KEF58741.1"/>
    </source>
</evidence>
<dbReference type="PANTHER" id="PTHR43130:SF7">
    <property type="entry name" value="DJ-1_PFPI DOMAIN-CONTAINING PROTEIN"/>
    <property type="match status" value="1"/>
</dbReference>
<sequence length="107" mass="12106">MGAHNVNYKPNEKKLAYVRKAYEEATVFVTICGGIQSALEARVLKGKSAIAPRVLLPMAQQLSPDTEWYEKRWHRDGKLWTSGALLNEVDLRYAFVNEIWVGKGSLI</sequence>
<dbReference type="InterPro" id="IPR002818">
    <property type="entry name" value="DJ-1/PfpI"/>
</dbReference>
<dbReference type="InterPro" id="IPR052158">
    <property type="entry name" value="INH-QAR"/>
</dbReference>
<dbReference type="Gene3D" id="3.40.50.880">
    <property type="match status" value="1"/>
</dbReference>
<dbReference type="VEuPathDB" id="FungiDB:A1O9_06667"/>
<protein>
    <recommendedName>
        <fullName evidence="1">DJ-1/PfpI domain-containing protein</fullName>
    </recommendedName>
</protein>
<dbReference type="EMBL" id="AMGV01000004">
    <property type="protein sequence ID" value="KEF58741.1"/>
    <property type="molecule type" value="Genomic_DNA"/>
</dbReference>